<accession>A0A5P1FP39</accession>
<evidence type="ECO:0000313" key="1">
    <source>
        <dbReference type="EMBL" id="ONK80076.1"/>
    </source>
</evidence>
<dbReference type="PANTHER" id="PTHR46764">
    <property type="entry name" value="E3 UBIQUITIN-PROTEIN LIGASE BAH1"/>
    <property type="match status" value="1"/>
</dbReference>
<dbReference type="Proteomes" id="UP000243459">
    <property type="component" value="Chromosome 1"/>
</dbReference>
<evidence type="ECO:0000313" key="2">
    <source>
        <dbReference type="Proteomes" id="UP000243459"/>
    </source>
</evidence>
<dbReference type="InterPro" id="IPR033326">
    <property type="entry name" value="BAH1"/>
</dbReference>
<reference evidence="2" key="1">
    <citation type="journal article" date="2017" name="Nat. Commun.">
        <title>The asparagus genome sheds light on the origin and evolution of a young Y chromosome.</title>
        <authorList>
            <person name="Harkess A."/>
            <person name="Zhou J."/>
            <person name="Xu C."/>
            <person name="Bowers J.E."/>
            <person name="Van der Hulst R."/>
            <person name="Ayyampalayam S."/>
            <person name="Mercati F."/>
            <person name="Riccardi P."/>
            <person name="McKain M.R."/>
            <person name="Kakrana A."/>
            <person name="Tang H."/>
            <person name="Ray J."/>
            <person name="Groenendijk J."/>
            <person name="Arikit S."/>
            <person name="Mathioni S.M."/>
            <person name="Nakano M."/>
            <person name="Shan H."/>
            <person name="Telgmann-Rauber A."/>
            <person name="Kanno A."/>
            <person name="Yue Z."/>
            <person name="Chen H."/>
            <person name="Li W."/>
            <person name="Chen Y."/>
            <person name="Xu X."/>
            <person name="Zhang Y."/>
            <person name="Luo S."/>
            <person name="Chen H."/>
            <person name="Gao J."/>
            <person name="Mao Z."/>
            <person name="Pires J.C."/>
            <person name="Luo M."/>
            <person name="Kudrna D."/>
            <person name="Wing R.A."/>
            <person name="Meyers B.C."/>
            <person name="Yi K."/>
            <person name="Kong H."/>
            <person name="Lavrijsen P."/>
            <person name="Sunseri F."/>
            <person name="Falavigna A."/>
            <person name="Ye Y."/>
            <person name="Leebens-Mack J.H."/>
            <person name="Chen G."/>
        </authorList>
    </citation>
    <scope>NUCLEOTIDE SEQUENCE [LARGE SCALE GENOMIC DNA]</scope>
    <source>
        <strain evidence="2">cv. DH0086</strain>
    </source>
</reference>
<dbReference type="AlphaFoldDB" id="A0A5P1FP39"/>
<name>A0A5P1FP39_ASPOF</name>
<dbReference type="EMBL" id="CM007381">
    <property type="protein sequence ID" value="ONK80076.1"/>
    <property type="molecule type" value="Genomic_DNA"/>
</dbReference>
<dbReference type="Gramene" id="ONK80076">
    <property type="protein sequence ID" value="ONK80076"/>
    <property type="gene ID" value="A4U43_C01F13630"/>
</dbReference>
<sequence length="98" mass="11154">MIPNQPIEEVLERAINIGGIVLNALAIEHFIVRHSSEPQIDDHEVMVQEGRLLLDYVTMNAIAIQKILKKYAKVHGSVTGRNFKTEMHDKRIELLQSP</sequence>
<protein>
    <submittedName>
        <fullName evidence="1">Uncharacterized protein</fullName>
    </submittedName>
</protein>
<gene>
    <name evidence="1" type="ORF">A4U43_C01F13630</name>
</gene>
<proteinExistence type="predicted"/>
<keyword evidence="2" id="KW-1185">Reference proteome</keyword>
<dbReference type="PANTHER" id="PTHR46764:SF2">
    <property type="entry name" value="E3 UBIQUITIN-PROTEIN LIGASE BAH1-LIKE-RELATED"/>
    <property type="match status" value="1"/>
</dbReference>
<organism evidence="1 2">
    <name type="scientific">Asparagus officinalis</name>
    <name type="common">Garden asparagus</name>
    <dbReference type="NCBI Taxonomy" id="4686"/>
    <lineage>
        <taxon>Eukaryota</taxon>
        <taxon>Viridiplantae</taxon>
        <taxon>Streptophyta</taxon>
        <taxon>Embryophyta</taxon>
        <taxon>Tracheophyta</taxon>
        <taxon>Spermatophyta</taxon>
        <taxon>Magnoliopsida</taxon>
        <taxon>Liliopsida</taxon>
        <taxon>Asparagales</taxon>
        <taxon>Asparagaceae</taxon>
        <taxon>Asparagoideae</taxon>
        <taxon>Asparagus</taxon>
    </lineage>
</organism>